<dbReference type="InterPro" id="IPR023401">
    <property type="entry name" value="ODC_N"/>
</dbReference>
<dbReference type="SUPFAM" id="SSF51735">
    <property type="entry name" value="NAD(P)-binding Rossmann-fold domains"/>
    <property type="match status" value="1"/>
</dbReference>
<keyword evidence="2" id="KW-1185">Reference proteome</keyword>
<dbReference type="PANTHER" id="PTHR13812:SF19">
    <property type="entry name" value="KETIMINE REDUCTASE MU-CRYSTALLIN"/>
    <property type="match status" value="1"/>
</dbReference>
<evidence type="ECO:0000313" key="1">
    <source>
        <dbReference type="EMBL" id="MFD2160068.1"/>
    </source>
</evidence>
<dbReference type="RefSeq" id="WP_377089503.1">
    <property type="nucleotide sequence ID" value="NZ_JBHSJL010000014.1"/>
</dbReference>
<protein>
    <submittedName>
        <fullName evidence="1">Ornithine cyclodeaminase family protein</fullName>
    </submittedName>
</protein>
<dbReference type="InterPro" id="IPR003462">
    <property type="entry name" value="ODC_Mu_crystall"/>
</dbReference>
<dbReference type="Pfam" id="PF02423">
    <property type="entry name" value="OCD_Mu_crystall"/>
    <property type="match status" value="1"/>
</dbReference>
<comment type="caution">
    <text evidence="1">The sequence shown here is derived from an EMBL/GenBank/DDBJ whole genome shotgun (WGS) entry which is preliminary data.</text>
</comment>
<evidence type="ECO:0000313" key="2">
    <source>
        <dbReference type="Proteomes" id="UP001597389"/>
    </source>
</evidence>
<dbReference type="InterPro" id="IPR036291">
    <property type="entry name" value="NAD(P)-bd_dom_sf"/>
</dbReference>
<name>A0ABW4ZDH4_9BACT</name>
<dbReference type="Gene3D" id="3.30.1780.10">
    <property type="entry name" value="ornithine cyclodeaminase, domain 1"/>
    <property type="match status" value="1"/>
</dbReference>
<gene>
    <name evidence="1" type="ORF">ACFSW8_14275</name>
</gene>
<sequence>MEIRLIGAEVIEGCLGMPRTIELMEDAFRALSEGGVQSPLRTAITNGEGTVLYKPAYSEAAGIFCVKVVSVFSGNAALGLPVTPGIIVINSEETGMPLAVLEAGYLTSLRTGAATGLATKLFAKPDAKIGALFGTGGQARHQLEAMLCVREFETIYVFSRNEENAERFCRENLDIAGGCRLVANPARSVLASCDVLTLATSAASPLFEWSEVGDDVHINAVGSLGPKRTEVSAETLLNSRVIVDQREACLAEAGEICLMREAGLIGEDYHPSEMGELIDGAREMQHQPTVFKSVGNAVQDLVCSAEIYQTAKREDMGKTERL</sequence>
<dbReference type="Gene3D" id="3.40.50.720">
    <property type="entry name" value="NAD(P)-binding Rossmann-like Domain"/>
    <property type="match status" value="1"/>
</dbReference>
<organism evidence="1 2">
    <name type="scientific">Rubritalea tangerina</name>
    <dbReference type="NCBI Taxonomy" id="430798"/>
    <lineage>
        <taxon>Bacteria</taxon>
        <taxon>Pseudomonadati</taxon>
        <taxon>Verrucomicrobiota</taxon>
        <taxon>Verrucomicrobiia</taxon>
        <taxon>Verrucomicrobiales</taxon>
        <taxon>Rubritaleaceae</taxon>
        <taxon>Rubritalea</taxon>
    </lineage>
</organism>
<dbReference type="PIRSF" id="PIRSF001439">
    <property type="entry name" value="CryM"/>
    <property type="match status" value="1"/>
</dbReference>
<proteinExistence type="predicted"/>
<dbReference type="EMBL" id="JBHUJB010000070">
    <property type="protein sequence ID" value="MFD2160068.1"/>
    <property type="molecule type" value="Genomic_DNA"/>
</dbReference>
<dbReference type="PANTHER" id="PTHR13812">
    <property type="entry name" value="KETIMINE REDUCTASE MU-CRYSTALLIN"/>
    <property type="match status" value="1"/>
</dbReference>
<accession>A0ABW4ZDH4</accession>
<reference evidence="2" key="1">
    <citation type="journal article" date="2019" name="Int. J. Syst. Evol. Microbiol.">
        <title>The Global Catalogue of Microorganisms (GCM) 10K type strain sequencing project: providing services to taxonomists for standard genome sequencing and annotation.</title>
        <authorList>
            <consortium name="The Broad Institute Genomics Platform"/>
            <consortium name="The Broad Institute Genome Sequencing Center for Infectious Disease"/>
            <person name="Wu L."/>
            <person name="Ma J."/>
        </authorList>
    </citation>
    <scope>NUCLEOTIDE SEQUENCE [LARGE SCALE GENOMIC DNA]</scope>
    <source>
        <strain evidence="2">CCUG 57942</strain>
    </source>
</reference>
<dbReference type="Proteomes" id="UP001597389">
    <property type="component" value="Unassembled WGS sequence"/>
</dbReference>